<dbReference type="EMBL" id="PYLW01000001">
    <property type="protein sequence ID" value="PSV99738.1"/>
    <property type="molecule type" value="Genomic_DNA"/>
</dbReference>
<reference evidence="1 4" key="1">
    <citation type="submission" date="2018-01" db="EMBL/GenBank/DDBJ databases">
        <title>Whole genome sequencing of Histamine producing bacteria.</title>
        <authorList>
            <person name="Butler K."/>
        </authorList>
    </citation>
    <scope>NUCLEOTIDE SEQUENCE [LARGE SCALE GENOMIC DNA]</scope>
    <source>
        <strain evidence="2 3">ATCC 51761</strain>
        <strain evidence="1 4">NCIMB 13481</strain>
    </source>
</reference>
<dbReference type="InterPro" id="IPR027405">
    <property type="entry name" value="YidB-like"/>
</dbReference>
<dbReference type="OrthoDB" id="5824658at2"/>
<dbReference type="Pfam" id="PF20159">
    <property type="entry name" value="YidB"/>
    <property type="match status" value="1"/>
</dbReference>
<dbReference type="Gene3D" id="1.10.10.690">
    <property type="entry name" value="YidB-like"/>
    <property type="match status" value="1"/>
</dbReference>
<dbReference type="AlphaFoldDB" id="A0A0D8PYP3"/>
<evidence type="ECO:0000313" key="4">
    <source>
        <dbReference type="Proteomes" id="UP000241954"/>
    </source>
</evidence>
<name>A0A0D8PYP3_9GAMM</name>
<dbReference type="Proteomes" id="UP000241954">
    <property type="component" value="Unassembled WGS sequence"/>
</dbReference>
<organism evidence="1 4">
    <name type="scientific">Photobacterium iliopiscarium</name>
    <dbReference type="NCBI Taxonomy" id="56192"/>
    <lineage>
        <taxon>Bacteria</taxon>
        <taxon>Pseudomonadati</taxon>
        <taxon>Pseudomonadota</taxon>
        <taxon>Gammaproteobacteria</taxon>
        <taxon>Vibrionales</taxon>
        <taxon>Vibrionaceae</taxon>
        <taxon>Photobacterium</taxon>
    </lineage>
</organism>
<keyword evidence="3" id="KW-1185">Reference proteome</keyword>
<dbReference type="GeneID" id="93546860"/>
<dbReference type="Proteomes" id="UP000241190">
    <property type="component" value="Unassembled WGS sequence"/>
</dbReference>
<dbReference type="RefSeq" id="WP_045036448.1">
    <property type="nucleotide sequence ID" value="NZ_JZSR01000009.1"/>
</dbReference>
<evidence type="ECO:0000313" key="2">
    <source>
        <dbReference type="EMBL" id="PSW99269.1"/>
    </source>
</evidence>
<protein>
    <recommendedName>
        <fullName evidence="5">DUF937 domain-containing protein</fullName>
    </recommendedName>
</protein>
<gene>
    <name evidence="1" type="ORF">C9I88_00835</name>
    <name evidence="2" type="ORF">C9J52_02605</name>
</gene>
<evidence type="ECO:0000313" key="3">
    <source>
        <dbReference type="Proteomes" id="UP000241190"/>
    </source>
</evidence>
<proteinExistence type="predicted"/>
<comment type="caution">
    <text evidence="1">The sequence shown here is derived from an EMBL/GenBank/DDBJ whole genome shotgun (WGS) entry which is preliminary data.</text>
</comment>
<evidence type="ECO:0008006" key="5">
    <source>
        <dbReference type="Google" id="ProtNLM"/>
    </source>
</evidence>
<dbReference type="InterPro" id="IPR045372">
    <property type="entry name" value="YidB"/>
</dbReference>
<sequence>MNMVEIIRLGAQFFNQSRANTQTTDENSIFSALSELLSGNAQGQHIDLQAVIQDLHQSNLSHIATSWLSNDVNANISATNITTLFGTEKLTTLASKLNMEDADIIIGLQDALPTMIDQASPGGEIDHTLLMQPAGEIHSIDDLMDINNLKSFASTIFNKK</sequence>
<accession>A0A0D8PYP3</accession>
<dbReference type="EMBL" id="PYOP01000003">
    <property type="protein sequence ID" value="PSW99269.1"/>
    <property type="molecule type" value="Genomic_DNA"/>
</dbReference>
<evidence type="ECO:0000313" key="1">
    <source>
        <dbReference type="EMBL" id="PSV99738.1"/>
    </source>
</evidence>
<dbReference type="SUPFAM" id="SSF140804">
    <property type="entry name" value="YidB-like"/>
    <property type="match status" value="1"/>
</dbReference>